<reference evidence="1" key="1">
    <citation type="submission" date="2020-04" db="EMBL/GenBank/DDBJ databases">
        <authorList>
            <person name="Broberg M."/>
        </authorList>
    </citation>
    <scope>NUCLEOTIDE SEQUENCE</scope>
</reference>
<name>A0ACA9U848_BIOOC</name>
<organism evidence="1 2">
    <name type="scientific">Clonostachys rosea f. rosea IK726</name>
    <dbReference type="NCBI Taxonomy" id="1349383"/>
    <lineage>
        <taxon>Eukaryota</taxon>
        <taxon>Fungi</taxon>
        <taxon>Dikarya</taxon>
        <taxon>Ascomycota</taxon>
        <taxon>Pezizomycotina</taxon>
        <taxon>Sordariomycetes</taxon>
        <taxon>Hypocreomycetidae</taxon>
        <taxon>Hypocreales</taxon>
        <taxon>Bionectriaceae</taxon>
        <taxon>Clonostachys</taxon>
    </lineage>
</organism>
<evidence type="ECO:0000313" key="2">
    <source>
        <dbReference type="Proteomes" id="UP000836387"/>
    </source>
</evidence>
<reference evidence="1" key="2">
    <citation type="submission" date="2021-10" db="EMBL/GenBank/DDBJ databases">
        <authorList>
            <person name="Piombo E."/>
        </authorList>
    </citation>
    <scope>NUCLEOTIDE SEQUENCE</scope>
</reference>
<sequence length="93" mass="10613">MFNASNVTPGTGNKRVIPFQDRSEGYPQIYQTMTSQEEYRAFSLEEHRLADYRQAKAGSLANANNQLSAVPFMSLSSRSPRNDRKKQDLQITR</sequence>
<evidence type="ECO:0000313" key="1">
    <source>
        <dbReference type="EMBL" id="CAG9949464.1"/>
    </source>
</evidence>
<comment type="caution">
    <text evidence="1">The sequence shown here is derived from an EMBL/GenBank/DDBJ whole genome shotgun (WGS) entry which is preliminary data.</text>
</comment>
<keyword evidence="2" id="KW-1185">Reference proteome</keyword>
<accession>A0ACA9U848</accession>
<dbReference type="Proteomes" id="UP000836387">
    <property type="component" value="Unassembled WGS sequence"/>
</dbReference>
<protein>
    <submittedName>
        <fullName evidence="1">Uncharacterized protein</fullName>
    </submittedName>
</protein>
<gene>
    <name evidence="1" type="ORF">CRV2_00019478</name>
</gene>
<proteinExistence type="predicted"/>
<dbReference type="EMBL" id="CADEHS020000091">
    <property type="protein sequence ID" value="CAG9949464.1"/>
    <property type="molecule type" value="Genomic_DNA"/>
</dbReference>